<dbReference type="Ensembl" id="ENSORLT00020017479.1">
    <property type="protein sequence ID" value="ENSORLP00020028268.1"/>
    <property type="gene ID" value="ENSORLG00020011652.1"/>
</dbReference>
<dbReference type="PANTHER" id="PTHR23292:SF28">
    <property type="entry name" value="LIPOPOLYSACCHARIDE-INDUCED TUMOR NECROSIS FACTOR-ALPHA FACTOR-LIKE"/>
    <property type="match status" value="1"/>
</dbReference>
<evidence type="ECO:0000256" key="4">
    <source>
        <dbReference type="ARBA" id="ARBA00005975"/>
    </source>
</evidence>
<evidence type="ECO:0000256" key="7">
    <source>
        <dbReference type="ARBA" id="ARBA00023136"/>
    </source>
</evidence>
<dbReference type="InterPro" id="IPR006629">
    <property type="entry name" value="LITAF"/>
</dbReference>
<dbReference type="PANTHER" id="PTHR23292">
    <property type="entry name" value="LIPOPOLYSACCHARIDE-INDUCED TUMOR NECROSIS FACTOR-ALPHA FACTOR"/>
    <property type="match status" value="1"/>
</dbReference>
<feature type="transmembrane region" description="Helical" evidence="8">
    <location>
        <begin position="96"/>
        <end position="120"/>
    </location>
</feature>
<keyword evidence="8" id="KW-0812">Transmembrane</keyword>
<protein>
    <recommendedName>
        <fullName evidence="9">LITAF domain-containing protein</fullName>
    </recommendedName>
</protein>
<reference evidence="10 11" key="2">
    <citation type="submission" date="2017-04" db="EMBL/GenBank/DDBJ databases">
        <title>CpG methylation of centromeres and impact of large insertions on vertebrate speciation.</title>
        <authorList>
            <person name="Ichikawa K."/>
            <person name="Yoshimura J."/>
            <person name="Morishita S."/>
        </authorList>
    </citation>
    <scope>NUCLEOTIDE SEQUENCE</scope>
    <source>
        <strain evidence="10 11">HNI</strain>
    </source>
</reference>
<evidence type="ECO:0000256" key="1">
    <source>
        <dbReference type="ARBA" id="ARBA00004125"/>
    </source>
</evidence>
<reference evidence="10" key="4">
    <citation type="submission" date="2025-09" db="UniProtKB">
        <authorList>
            <consortium name="Ensembl"/>
        </authorList>
    </citation>
    <scope>IDENTIFICATION</scope>
    <source>
        <strain evidence="10">HNI</strain>
    </source>
</reference>
<evidence type="ECO:0000259" key="9">
    <source>
        <dbReference type="PROSITE" id="PS51837"/>
    </source>
</evidence>
<feature type="domain" description="LITAF" evidence="9">
    <location>
        <begin position="58"/>
        <end position="142"/>
    </location>
</feature>
<dbReference type="Pfam" id="PF10601">
    <property type="entry name" value="zf-LITAF-like"/>
    <property type="match status" value="1"/>
</dbReference>
<proteinExistence type="inferred from homology"/>
<dbReference type="InterPro" id="IPR037519">
    <property type="entry name" value="LITAF_fam"/>
</dbReference>
<keyword evidence="8" id="KW-1133">Transmembrane helix</keyword>
<evidence type="ECO:0000256" key="8">
    <source>
        <dbReference type="SAM" id="Phobius"/>
    </source>
</evidence>
<keyword evidence="5" id="KW-0479">Metal-binding</keyword>
<dbReference type="Proteomes" id="UP000265180">
    <property type="component" value="Chromosome 1"/>
</dbReference>
<dbReference type="GO" id="GO:0046872">
    <property type="term" value="F:metal ion binding"/>
    <property type="evidence" value="ECO:0007669"/>
    <property type="project" value="UniProtKB-KW"/>
</dbReference>
<comment type="similarity">
    <text evidence="4">Belongs to the CDIP1/LITAF family.</text>
</comment>
<reference key="1">
    <citation type="journal article" date="2007" name="Nature">
        <title>The medaka draft genome and insights into vertebrate genome evolution.</title>
        <authorList>
            <person name="Kasahara M."/>
            <person name="Naruse K."/>
            <person name="Sasaki S."/>
            <person name="Nakatani Y."/>
            <person name="Qu W."/>
            <person name="Ahsan B."/>
            <person name="Yamada T."/>
            <person name="Nagayasu Y."/>
            <person name="Doi K."/>
            <person name="Kasai Y."/>
            <person name="Jindo T."/>
            <person name="Kobayashi D."/>
            <person name="Shimada A."/>
            <person name="Toyoda A."/>
            <person name="Kuroki Y."/>
            <person name="Fujiyama A."/>
            <person name="Sasaki T."/>
            <person name="Shimizu A."/>
            <person name="Asakawa S."/>
            <person name="Shimizu N."/>
            <person name="Hashimoto S."/>
            <person name="Yang J."/>
            <person name="Lee Y."/>
            <person name="Matsushima K."/>
            <person name="Sugano S."/>
            <person name="Sakaizumi M."/>
            <person name="Narita T."/>
            <person name="Ohishi K."/>
            <person name="Haga S."/>
            <person name="Ohta F."/>
            <person name="Nomoto H."/>
            <person name="Nogata K."/>
            <person name="Morishita T."/>
            <person name="Endo T."/>
            <person name="Shin-I T."/>
            <person name="Takeda H."/>
            <person name="Morishita S."/>
            <person name="Kohara Y."/>
        </authorList>
    </citation>
    <scope>NUCLEOTIDE SEQUENCE [LARGE SCALE GENOMIC DNA]</scope>
    <source>
        <strain>Hd-rR</strain>
    </source>
</reference>
<dbReference type="GO" id="GO:0031902">
    <property type="term" value="C:late endosome membrane"/>
    <property type="evidence" value="ECO:0007669"/>
    <property type="project" value="UniProtKB-SubCell"/>
</dbReference>
<keyword evidence="6" id="KW-0862">Zinc</keyword>
<comment type="subcellular location">
    <subcellularLocation>
        <location evidence="1">Endosome membrane</location>
        <topology evidence="1">Peripheral membrane protein</topology>
        <orientation evidence="1">Cytoplasmic side</orientation>
    </subcellularLocation>
    <subcellularLocation>
        <location evidence="2">Late endosome membrane</location>
    </subcellularLocation>
    <subcellularLocation>
        <location evidence="3">Lysosome membrane</location>
        <topology evidence="3">Peripheral membrane protein</topology>
        <orientation evidence="3">Cytoplasmic side</orientation>
    </subcellularLocation>
</comment>
<accession>A0A3P9M5N5</accession>
<evidence type="ECO:0000313" key="11">
    <source>
        <dbReference type="Proteomes" id="UP000265180"/>
    </source>
</evidence>
<evidence type="ECO:0000256" key="3">
    <source>
        <dbReference type="ARBA" id="ARBA00004630"/>
    </source>
</evidence>
<evidence type="ECO:0000256" key="2">
    <source>
        <dbReference type="ARBA" id="ARBA00004414"/>
    </source>
</evidence>
<evidence type="ECO:0000256" key="5">
    <source>
        <dbReference type="ARBA" id="ARBA00022723"/>
    </source>
</evidence>
<organism evidence="10 11">
    <name type="scientific">Oryzias latipes</name>
    <name type="common">Japanese rice fish</name>
    <name type="synonym">Japanese killifish</name>
    <dbReference type="NCBI Taxonomy" id="8090"/>
    <lineage>
        <taxon>Eukaryota</taxon>
        <taxon>Metazoa</taxon>
        <taxon>Chordata</taxon>
        <taxon>Craniata</taxon>
        <taxon>Vertebrata</taxon>
        <taxon>Euteleostomi</taxon>
        <taxon>Actinopterygii</taxon>
        <taxon>Neopterygii</taxon>
        <taxon>Teleostei</taxon>
        <taxon>Neoteleostei</taxon>
        <taxon>Acanthomorphata</taxon>
        <taxon>Ovalentaria</taxon>
        <taxon>Atherinomorphae</taxon>
        <taxon>Beloniformes</taxon>
        <taxon>Adrianichthyidae</taxon>
        <taxon>Oryziinae</taxon>
        <taxon>Oryzias</taxon>
    </lineage>
</organism>
<dbReference type="AlphaFoldDB" id="A0A3P9M5N5"/>
<keyword evidence="7 8" id="KW-0472">Membrane</keyword>
<reference evidence="10" key="3">
    <citation type="submission" date="2025-08" db="UniProtKB">
        <authorList>
            <consortium name="Ensembl"/>
        </authorList>
    </citation>
    <scope>IDENTIFICATION</scope>
    <source>
        <strain evidence="10">HNI</strain>
    </source>
</reference>
<dbReference type="SMART" id="SM00714">
    <property type="entry name" value="LITAF"/>
    <property type="match status" value="1"/>
</dbReference>
<evidence type="ECO:0000256" key="6">
    <source>
        <dbReference type="ARBA" id="ARBA00022833"/>
    </source>
</evidence>
<name>A0A3P9M5N5_ORYLA</name>
<evidence type="ECO:0000313" key="10">
    <source>
        <dbReference type="Ensembl" id="ENSORLP00020028268.1"/>
    </source>
</evidence>
<sequence>MESVKRIEDPFTAPPPYLLSDKKEIKRNVGVYHISSTYNTSPLHPSPLHVPATTSLPLRVKSVRREIELCRSPALMTCDSCQILVTTQVSLKVGTYAWFMCLVFVLCGLMLGCCLIPFFVNHFKDAYHTCPHCQRVLHVHRRACFK</sequence>
<dbReference type="PROSITE" id="PS51837">
    <property type="entry name" value="LITAF"/>
    <property type="match status" value="1"/>
</dbReference>
<dbReference type="GO" id="GO:0005765">
    <property type="term" value="C:lysosomal membrane"/>
    <property type="evidence" value="ECO:0007669"/>
    <property type="project" value="UniProtKB-SubCell"/>
</dbReference>